<evidence type="ECO:0000313" key="2">
    <source>
        <dbReference type="Proteomes" id="UP001458880"/>
    </source>
</evidence>
<dbReference type="InterPro" id="IPR036691">
    <property type="entry name" value="Endo/exonu/phosph_ase_sf"/>
</dbReference>
<dbReference type="EMBL" id="JASPKY010000206">
    <property type="protein sequence ID" value="KAK9720884.1"/>
    <property type="molecule type" value="Genomic_DNA"/>
</dbReference>
<proteinExistence type="predicted"/>
<dbReference type="AlphaFoldDB" id="A0AAW1KMB3"/>
<dbReference type="Proteomes" id="UP001458880">
    <property type="component" value="Unassembled WGS sequence"/>
</dbReference>
<organism evidence="1 2">
    <name type="scientific">Popillia japonica</name>
    <name type="common">Japanese beetle</name>
    <dbReference type="NCBI Taxonomy" id="7064"/>
    <lineage>
        <taxon>Eukaryota</taxon>
        <taxon>Metazoa</taxon>
        <taxon>Ecdysozoa</taxon>
        <taxon>Arthropoda</taxon>
        <taxon>Hexapoda</taxon>
        <taxon>Insecta</taxon>
        <taxon>Pterygota</taxon>
        <taxon>Neoptera</taxon>
        <taxon>Endopterygota</taxon>
        <taxon>Coleoptera</taxon>
        <taxon>Polyphaga</taxon>
        <taxon>Scarabaeiformia</taxon>
        <taxon>Scarabaeidae</taxon>
        <taxon>Rutelinae</taxon>
        <taxon>Popillia</taxon>
    </lineage>
</organism>
<reference evidence="1 2" key="1">
    <citation type="journal article" date="2024" name="BMC Genomics">
        <title>De novo assembly and annotation of Popillia japonica's genome with initial clues to its potential as an invasive pest.</title>
        <authorList>
            <person name="Cucini C."/>
            <person name="Boschi S."/>
            <person name="Funari R."/>
            <person name="Cardaioli E."/>
            <person name="Iannotti N."/>
            <person name="Marturano G."/>
            <person name="Paoli F."/>
            <person name="Bruttini M."/>
            <person name="Carapelli A."/>
            <person name="Frati F."/>
            <person name="Nardi F."/>
        </authorList>
    </citation>
    <scope>NUCLEOTIDE SEQUENCE [LARGE SCALE GENOMIC DNA]</scope>
    <source>
        <strain evidence="1">DMR45628</strain>
    </source>
</reference>
<accession>A0AAW1KMB3</accession>
<gene>
    <name evidence="1" type="ORF">QE152_g21843</name>
</gene>
<protein>
    <recommendedName>
        <fullName evidence="3">Craniofacial development protein 2-like</fullName>
    </recommendedName>
</protein>
<keyword evidence="2" id="KW-1185">Reference proteome</keyword>
<name>A0AAW1KMB3_POPJA</name>
<evidence type="ECO:0000313" key="1">
    <source>
        <dbReference type="EMBL" id="KAK9720884.1"/>
    </source>
</evidence>
<dbReference type="SUPFAM" id="SSF56219">
    <property type="entry name" value="DNase I-like"/>
    <property type="match status" value="1"/>
</dbReference>
<sequence length="126" mass="13965">MLKPYSGSVSSIKGIYRILTLLNAHAPAKDKDEDTKTKFYEELGGVVNKIPKFGIKCLVGDMNAKIGREEEYTNTTGGRIKCLVGDMNAKIGREEEYTNTTGGRSRHKSSIGNEFAIEYSKNIIRS</sequence>
<evidence type="ECO:0008006" key="3">
    <source>
        <dbReference type="Google" id="ProtNLM"/>
    </source>
</evidence>
<comment type="caution">
    <text evidence="1">The sequence shown here is derived from an EMBL/GenBank/DDBJ whole genome shotgun (WGS) entry which is preliminary data.</text>
</comment>